<name>A0A9P7Z6Q4_9HELO</name>
<keyword evidence="2" id="KW-1185">Reference proteome</keyword>
<dbReference type="EMBL" id="MU253805">
    <property type="protein sequence ID" value="KAG9246414.1"/>
    <property type="molecule type" value="Genomic_DNA"/>
</dbReference>
<reference evidence="1" key="1">
    <citation type="journal article" date="2021" name="IMA Fungus">
        <title>Genomic characterization of three marine fungi, including Emericellopsis atlantica sp. nov. with signatures of a generalist lifestyle and marine biomass degradation.</title>
        <authorList>
            <person name="Hagestad O.C."/>
            <person name="Hou L."/>
            <person name="Andersen J.H."/>
            <person name="Hansen E.H."/>
            <person name="Altermark B."/>
            <person name="Li C."/>
            <person name="Kuhnert E."/>
            <person name="Cox R.J."/>
            <person name="Crous P.W."/>
            <person name="Spatafora J.W."/>
            <person name="Lail K."/>
            <person name="Amirebrahimi M."/>
            <person name="Lipzen A."/>
            <person name="Pangilinan J."/>
            <person name="Andreopoulos W."/>
            <person name="Hayes R.D."/>
            <person name="Ng V."/>
            <person name="Grigoriev I.V."/>
            <person name="Jackson S.A."/>
            <person name="Sutton T.D.S."/>
            <person name="Dobson A.D.W."/>
            <person name="Rama T."/>
        </authorList>
    </citation>
    <scope>NUCLEOTIDE SEQUENCE</scope>
    <source>
        <strain evidence="1">TRa3180A</strain>
    </source>
</reference>
<dbReference type="AlphaFoldDB" id="A0A9P7Z6Q4"/>
<comment type="caution">
    <text evidence="1">The sequence shown here is derived from an EMBL/GenBank/DDBJ whole genome shotgun (WGS) entry which is preliminary data.</text>
</comment>
<accession>A0A9P7Z6Q4</accession>
<evidence type="ECO:0000313" key="2">
    <source>
        <dbReference type="Proteomes" id="UP000887226"/>
    </source>
</evidence>
<gene>
    <name evidence="1" type="ORF">BJ878DRAFT_540308</name>
</gene>
<sequence>MRQAQMCCDRLSVVAQVGGDPITIYTISVDQIANLGVKLRGAPSPNDALAQEYIRWMDGCSSSIIDLFASLSPVVRAFQHEDAKQPTQATEEFFVHRCSLVVQISAAVIFNAESRSATGLSRIPSYFGIKGFGTYAVEKLVACFDREELGSISAVTRGISPVLRLATNRSPPVLQPSLYPGTLHASIEDVADTWGGLEDIFLDEDAGREHCAKSVEIAGRSIIEIEDNACRWVDRNSFISARSFSIRDWLLID</sequence>
<proteinExistence type="predicted"/>
<evidence type="ECO:0000313" key="1">
    <source>
        <dbReference type="EMBL" id="KAG9246414.1"/>
    </source>
</evidence>
<organism evidence="1 2">
    <name type="scientific">Calycina marina</name>
    <dbReference type="NCBI Taxonomy" id="1763456"/>
    <lineage>
        <taxon>Eukaryota</taxon>
        <taxon>Fungi</taxon>
        <taxon>Dikarya</taxon>
        <taxon>Ascomycota</taxon>
        <taxon>Pezizomycotina</taxon>
        <taxon>Leotiomycetes</taxon>
        <taxon>Helotiales</taxon>
        <taxon>Pezizellaceae</taxon>
        <taxon>Calycina</taxon>
    </lineage>
</organism>
<dbReference type="Proteomes" id="UP000887226">
    <property type="component" value="Unassembled WGS sequence"/>
</dbReference>
<protein>
    <submittedName>
        <fullName evidence="1">Uncharacterized protein</fullName>
    </submittedName>
</protein>